<sequence length="213" mass="24033">IYDSSKDFTRRISISKTTVTLFAYPSKGGVIVLSPAYGLDLEFLCLDRLHPPIERFSTQNEEDEFCKKMLMLGAKWWDSLSRHYLVTGAQEGEEDCEEALEYDDTVPSPTVRERLWCSVAWPSAGGLVIAEFHSARLGHRNDGGREYEIPEDVGRLGLCADMDERAAMLRERFEGKFFASVEDYDEEGGDAFLGAWGWKIDGKGEVGALEKTW</sequence>
<evidence type="ECO:0000313" key="1">
    <source>
        <dbReference type="EMBL" id="KAF2119147.1"/>
    </source>
</evidence>
<keyword evidence="2" id="KW-1185">Reference proteome</keyword>
<name>A0A6A5ZJW2_9PLEO</name>
<reference evidence="1" key="1">
    <citation type="journal article" date="2020" name="Stud. Mycol.">
        <title>101 Dothideomycetes genomes: a test case for predicting lifestyles and emergence of pathogens.</title>
        <authorList>
            <person name="Haridas S."/>
            <person name="Albert R."/>
            <person name="Binder M."/>
            <person name="Bloem J."/>
            <person name="Labutti K."/>
            <person name="Salamov A."/>
            <person name="Andreopoulos B."/>
            <person name="Baker S."/>
            <person name="Barry K."/>
            <person name="Bills G."/>
            <person name="Bluhm B."/>
            <person name="Cannon C."/>
            <person name="Castanera R."/>
            <person name="Culley D."/>
            <person name="Daum C."/>
            <person name="Ezra D."/>
            <person name="Gonzalez J."/>
            <person name="Henrissat B."/>
            <person name="Kuo A."/>
            <person name="Liang C."/>
            <person name="Lipzen A."/>
            <person name="Lutzoni F."/>
            <person name="Magnuson J."/>
            <person name="Mondo S."/>
            <person name="Nolan M."/>
            <person name="Ohm R."/>
            <person name="Pangilinan J."/>
            <person name="Park H.-J."/>
            <person name="Ramirez L."/>
            <person name="Alfaro M."/>
            <person name="Sun H."/>
            <person name="Tritt A."/>
            <person name="Yoshinaga Y."/>
            <person name="Zwiers L.-H."/>
            <person name="Turgeon B."/>
            <person name="Goodwin S."/>
            <person name="Spatafora J."/>
            <person name="Crous P."/>
            <person name="Grigoriev I."/>
        </authorList>
    </citation>
    <scope>NUCLEOTIDE SEQUENCE</scope>
    <source>
        <strain evidence="1">CBS 627.86</strain>
    </source>
</reference>
<evidence type="ECO:0000313" key="2">
    <source>
        <dbReference type="Proteomes" id="UP000799770"/>
    </source>
</evidence>
<accession>A0A6A5ZJW2</accession>
<dbReference type="Proteomes" id="UP000799770">
    <property type="component" value="Unassembled WGS sequence"/>
</dbReference>
<protein>
    <submittedName>
        <fullName evidence="1">Uncharacterized protein</fullName>
    </submittedName>
</protein>
<dbReference type="OrthoDB" id="4487429at2759"/>
<feature type="non-terminal residue" evidence="1">
    <location>
        <position position="1"/>
    </location>
</feature>
<dbReference type="EMBL" id="ML977316">
    <property type="protein sequence ID" value="KAF2119147.1"/>
    <property type="molecule type" value="Genomic_DNA"/>
</dbReference>
<gene>
    <name evidence="1" type="ORF">BDV96DRAFT_487301</name>
</gene>
<organism evidence="1 2">
    <name type="scientific">Lophiotrema nucula</name>
    <dbReference type="NCBI Taxonomy" id="690887"/>
    <lineage>
        <taxon>Eukaryota</taxon>
        <taxon>Fungi</taxon>
        <taxon>Dikarya</taxon>
        <taxon>Ascomycota</taxon>
        <taxon>Pezizomycotina</taxon>
        <taxon>Dothideomycetes</taxon>
        <taxon>Pleosporomycetidae</taxon>
        <taxon>Pleosporales</taxon>
        <taxon>Lophiotremataceae</taxon>
        <taxon>Lophiotrema</taxon>
    </lineage>
</organism>
<proteinExistence type="predicted"/>
<dbReference type="AlphaFoldDB" id="A0A6A5ZJW2"/>